<proteinExistence type="predicted"/>
<protein>
    <submittedName>
        <fullName evidence="1">Uncharacterized protein</fullName>
    </submittedName>
</protein>
<evidence type="ECO:0000313" key="2">
    <source>
        <dbReference type="Proteomes" id="UP000800096"/>
    </source>
</evidence>
<sequence>MSESLRPLRYEYEHHKLFPRSAERGVPHILREHQESGPALPRTPYVEHELCDYVATFLHRLSSQGKHTKALDQFFDNTIPMFKFWRRSEAGDNWIIWRQGTEVICGIYTLGEGDEVNWRLVSFSKLSKVARDCFWTCYQGHKSAKSNGLLHKVQRTDIKSSNPPTVVAAILRDAKEVATAFGTGLLQHKIWLEEGKDECFVTVQILCAN</sequence>
<evidence type="ECO:0000313" key="1">
    <source>
        <dbReference type="EMBL" id="KAF1920889.1"/>
    </source>
</evidence>
<gene>
    <name evidence="1" type="ORF">BDU57DRAFT_525859</name>
</gene>
<name>A0A6A5R071_AMPQU</name>
<dbReference type="AlphaFoldDB" id="A0A6A5R071"/>
<accession>A0A6A5R071</accession>
<dbReference type="EMBL" id="ML979132">
    <property type="protein sequence ID" value="KAF1920889.1"/>
    <property type="molecule type" value="Genomic_DNA"/>
</dbReference>
<reference evidence="1" key="1">
    <citation type="journal article" date="2020" name="Stud. Mycol.">
        <title>101 Dothideomycetes genomes: a test case for predicting lifestyles and emergence of pathogens.</title>
        <authorList>
            <person name="Haridas S."/>
            <person name="Albert R."/>
            <person name="Binder M."/>
            <person name="Bloem J."/>
            <person name="Labutti K."/>
            <person name="Salamov A."/>
            <person name="Andreopoulos B."/>
            <person name="Baker S."/>
            <person name="Barry K."/>
            <person name="Bills G."/>
            <person name="Bluhm B."/>
            <person name="Cannon C."/>
            <person name="Castanera R."/>
            <person name="Culley D."/>
            <person name="Daum C."/>
            <person name="Ezra D."/>
            <person name="Gonzalez J."/>
            <person name="Henrissat B."/>
            <person name="Kuo A."/>
            <person name="Liang C."/>
            <person name="Lipzen A."/>
            <person name="Lutzoni F."/>
            <person name="Magnuson J."/>
            <person name="Mondo S."/>
            <person name="Nolan M."/>
            <person name="Ohm R."/>
            <person name="Pangilinan J."/>
            <person name="Park H.-J."/>
            <person name="Ramirez L."/>
            <person name="Alfaro M."/>
            <person name="Sun H."/>
            <person name="Tritt A."/>
            <person name="Yoshinaga Y."/>
            <person name="Zwiers L.-H."/>
            <person name="Turgeon B."/>
            <person name="Goodwin S."/>
            <person name="Spatafora J."/>
            <person name="Crous P."/>
            <person name="Grigoriev I."/>
        </authorList>
    </citation>
    <scope>NUCLEOTIDE SEQUENCE</scope>
    <source>
        <strain evidence="1">HMLAC05119</strain>
    </source>
</reference>
<dbReference type="Proteomes" id="UP000800096">
    <property type="component" value="Unassembled WGS sequence"/>
</dbReference>
<keyword evidence="2" id="KW-1185">Reference proteome</keyword>
<organism evidence="1 2">
    <name type="scientific">Ampelomyces quisqualis</name>
    <name type="common">Powdery mildew agent</name>
    <dbReference type="NCBI Taxonomy" id="50730"/>
    <lineage>
        <taxon>Eukaryota</taxon>
        <taxon>Fungi</taxon>
        <taxon>Dikarya</taxon>
        <taxon>Ascomycota</taxon>
        <taxon>Pezizomycotina</taxon>
        <taxon>Dothideomycetes</taxon>
        <taxon>Pleosporomycetidae</taxon>
        <taxon>Pleosporales</taxon>
        <taxon>Pleosporineae</taxon>
        <taxon>Phaeosphaeriaceae</taxon>
        <taxon>Ampelomyces</taxon>
    </lineage>
</organism>
<dbReference type="OrthoDB" id="3793027at2759"/>